<keyword evidence="3 7" id="KW-0479">Metal-binding</keyword>
<dbReference type="InterPro" id="IPR055557">
    <property type="entry name" value="DUF7133"/>
</dbReference>
<feature type="compositionally biased region" description="Basic residues" evidence="8">
    <location>
        <begin position="50"/>
        <end position="59"/>
    </location>
</feature>
<dbReference type="PROSITE" id="PS00196">
    <property type="entry name" value="COPPER_BLUE"/>
    <property type="match status" value="1"/>
</dbReference>
<name>A0ABX5Y264_9BACT</name>
<dbReference type="Gene3D" id="3.40.50.1110">
    <property type="entry name" value="SGNH hydrolase"/>
    <property type="match status" value="1"/>
</dbReference>
<dbReference type="InterPro" id="IPR011041">
    <property type="entry name" value="Quinoprot_gluc/sorb_DH_b-prop"/>
</dbReference>
<feature type="region of interest" description="Disordered" evidence="8">
    <location>
        <begin position="47"/>
        <end position="78"/>
    </location>
</feature>
<evidence type="ECO:0000313" key="11">
    <source>
        <dbReference type="EMBL" id="QDV88365.1"/>
    </source>
</evidence>
<feature type="domain" description="Cytochrome c" evidence="10">
    <location>
        <begin position="1173"/>
        <end position="1311"/>
    </location>
</feature>
<dbReference type="InterPro" id="IPR013427">
    <property type="entry name" value="Haem-bd_dom_put"/>
</dbReference>
<evidence type="ECO:0000256" key="7">
    <source>
        <dbReference type="PROSITE-ProRule" id="PRU00433"/>
    </source>
</evidence>
<dbReference type="SUPFAM" id="SSF50952">
    <property type="entry name" value="Soluble quinoprotein glucose dehydrogenase"/>
    <property type="match status" value="1"/>
</dbReference>
<dbReference type="InterPro" id="IPR009056">
    <property type="entry name" value="Cyt_c-like_dom"/>
</dbReference>
<evidence type="ECO:0000256" key="4">
    <source>
        <dbReference type="ARBA" id="ARBA00022982"/>
    </source>
</evidence>
<organism evidence="11 12">
    <name type="scientific">Stieleria magnilauensis</name>
    <dbReference type="NCBI Taxonomy" id="2527963"/>
    <lineage>
        <taxon>Bacteria</taxon>
        <taxon>Pseudomonadati</taxon>
        <taxon>Planctomycetota</taxon>
        <taxon>Planctomycetia</taxon>
        <taxon>Pirellulales</taxon>
        <taxon>Pirellulaceae</taxon>
        <taxon>Stieleria</taxon>
    </lineage>
</organism>
<evidence type="ECO:0000256" key="3">
    <source>
        <dbReference type="ARBA" id="ARBA00022723"/>
    </source>
</evidence>
<dbReference type="InterPro" id="IPR008972">
    <property type="entry name" value="Cupredoxin"/>
</dbReference>
<keyword evidence="6" id="KW-0186">Copper</keyword>
<evidence type="ECO:0000313" key="12">
    <source>
        <dbReference type="Proteomes" id="UP000318081"/>
    </source>
</evidence>
<evidence type="ECO:0000256" key="6">
    <source>
        <dbReference type="ARBA" id="ARBA00023008"/>
    </source>
</evidence>
<dbReference type="SUPFAM" id="SSF52266">
    <property type="entry name" value="SGNH hydrolase"/>
    <property type="match status" value="1"/>
</dbReference>
<dbReference type="InterPro" id="IPR016024">
    <property type="entry name" value="ARM-type_fold"/>
</dbReference>
<dbReference type="Pfam" id="PF00127">
    <property type="entry name" value="Copper-bind"/>
    <property type="match status" value="1"/>
</dbReference>
<evidence type="ECO:0000259" key="10">
    <source>
        <dbReference type="PROSITE" id="PS51007"/>
    </source>
</evidence>
<dbReference type="Pfam" id="PF13472">
    <property type="entry name" value="Lipase_GDSL_2"/>
    <property type="match status" value="1"/>
</dbReference>
<evidence type="ECO:0000256" key="8">
    <source>
        <dbReference type="SAM" id="MobiDB-lite"/>
    </source>
</evidence>
<dbReference type="Pfam" id="PF13646">
    <property type="entry name" value="HEAT_2"/>
    <property type="match status" value="1"/>
</dbReference>
<evidence type="ECO:0000256" key="5">
    <source>
        <dbReference type="ARBA" id="ARBA00023004"/>
    </source>
</evidence>
<feature type="chain" id="PRO_5046051398" evidence="9">
    <location>
        <begin position="45"/>
        <end position="1331"/>
    </location>
</feature>
<evidence type="ECO:0000256" key="9">
    <source>
        <dbReference type="SAM" id="SignalP"/>
    </source>
</evidence>
<sequence length="1331" mass="149164">MNPSSPHAAARHDAASRLRRRLLGQLRLITLCAFALATISVAQADDAATRKAKKPPRKPAVKDAKNTDTGLPDPPQDPALAQFGIYEKTAPRAESTDPIVTTLPLTLRPNDRIALIGNALLERSGEFGHLEAMIQQSFPDHQLTVRHLAWTADEIDLQPRPDNFADTLQHLHHERVDVIFAAYGFNESFAGDAGLDRFRDALGRYLTELKTKAFNGHSAPRLVLVSPIANENLPNIPAADLNNDTIGKYVKVMRDVAAEQGVGFADVFDETRRQFESLGSDHTINGIHLNQDGDRFFSKTLFEKLFRRDAPDVKPELLQVIADKNRQFFRRFRPLNTFYYTGGRSKAYGYLDFLPAMRNFDLMTANRDAKIWELAAGKTRSTEIDDSNLPPMPETKQSRGANVWMTAADEQQAFQMDPRFEVNLFAGEEQFPEIANPIQMRWDSRGRLWVSCSTTYPHVYPGKEPNDKLVILEDSDGDGRADKSTVFADDLHVPLSFEFGDGGVYVSEQPNLSFLKDTDGDDRADVHEVVLTGFGTEDSHHSLHDFTWTPDGDLIFRESIFHHSQVETPYGPVRQQNSGWFRFQPRTQRLVGFGSYHSTNPWGVTFDDWGQHMASHPVYAEAFHSLDPPYPAQHPKPTGLQAYSGVCGHHMIDFPTFPAELQGGFIKVRYKPTNRVEIHKWVEGEFGYNEEYVGDLLFSKNLSFIPVDLQWGPRGALYVCDWYNPIKGHAQYSLRDPRRDRDSGRIWRITAKGIPLQEPAKIADASVGELLQLLKRPEYRVRDWAKRELRERDRDEVLRKLDDFLVNLDSSDPRFRHHQIEAIWTYRTIGLVDLPDSINPPIGNVASPRPSQVPTGAGERTDHLPSLALATATLRQLLSCDDSHARAAATKQLRYWHPYMDDAIERLNRSANDANGIVRMQAVIAATYVGTQAALEAVLDVFNHPRDGHLQYAITCALGSRTLRPHWENDDRWGIALRLRQAAKDSTIKEPTPGATDAQFDSQKNVNVVQISAIPEKMLFSVTRITATPGQPVKIVFTNPDATDHNLVIVKPGALAEVGMAANEMAKDPRNAKSDFIPREKSDLILHATPMIGPTRSSLVDVLRFRAPTEPGIYPYVCTFPGHWVVMNGVLVVAEDAASAERLLAGSKPKIIKQWTMDDFADFDNAARQDDPQARSRGMMAFVKANCNQCHVVAGHGVDLGPKLEESVKKLKGVELLRQMIEPSSKIHEDYQTSRFLLTDGRIVTGVVASEDETTFQVATNLLTPNSLTEVRKRDIEIRSASKVSPMPAGLLDVLTKDEILDLHAYVQSGGYRLPDHIDHHHHHGSADSTK</sequence>
<dbReference type="PROSITE" id="PS51007">
    <property type="entry name" value="CYTC"/>
    <property type="match status" value="1"/>
</dbReference>
<dbReference type="RefSeq" id="WP_145220616.1">
    <property type="nucleotide sequence ID" value="NZ_CP036432.1"/>
</dbReference>
<dbReference type="InterPro" id="IPR036909">
    <property type="entry name" value="Cyt_c-like_dom_sf"/>
</dbReference>
<dbReference type="Gene3D" id="2.60.40.420">
    <property type="entry name" value="Cupredoxins - blue copper proteins"/>
    <property type="match status" value="1"/>
</dbReference>
<dbReference type="InterPro" id="IPR011989">
    <property type="entry name" value="ARM-like"/>
</dbReference>
<dbReference type="SUPFAM" id="SSF46626">
    <property type="entry name" value="Cytochrome c"/>
    <property type="match status" value="1"/>
</dbReference>
<dbReference type="SUPFAM" id="SSF48371">
    <property type="entry name" value="ARM repeat"/>
    <property type="match status" value="1"/>
</dbReference>
<accession>A0ABX5Y264</accession>
<keyword evidence="9" id="KW-0732">Signal</keyword>
<protein>
    <submittedName>
        <fullName evidence="11">Auracyanin-A</fullName>
    </submittedName>
</protein>
<dbReference type="PANTHER" id="PTHR33546">
    <property type="entry name" value="LARGE, MULTIFUNCTIONAL SECRETED PROTEIN-RELATED"/>
    <property type="match status" value="1"/>
</dbReference>
<gene>
    <name evidence="11" type="ORF">TBK1r_73970</name>
</gene>
<dbReference type="InterPro" id="IPR000923">
    <property type="entry name" value="BlueCu_1"/>
</dbReference>
<dbReference type="Proteomes" id="UP000318081">
    <property type="component" value="Chromosome"/>
</dbReference>
<dbReference type="InterPro" id="IPR011042">
    <property type="entry name" value="6-blade_b-propeller_TolB-like"/>
</dbReference>
<proteinExistence type="predicted"/>
<dbReference type="CDD" id="cd04233">
    <property type="entry name" value="Auracyanin"/>
    <property type="match status" value="1"/>
</dbReference>
<dbReference type="Pfam" id="PF23500">
    <property type="entry name" value="DUF7133"/>
    <property type="match status" value="2"/>
</dbReference>
<dbReference type="Gene3D" id="1.25.10.10">
    <property type="entry name" value="Leucine-rich Repeat Variant"/>
    <property type="match status" value="1"/>
</dbReference>
<dbReference type="PANTHER" id="PTHR33546:SF1">
    <property type="entry name" value="LARGE, MULTIFUNCTIONAL SECRETED PROTEIN"/>
    <property type="match status" value="1"/>
</dbReference>
<keyword evidence="5 7" id="KW-0408">Iron</keyword>
<dbReference type="InterPro" id="IPR028871">
    <property type="entry name" value="BlueCu_1_BS"/>
</dbReference>
<dbReference type="Gene3D" id="2.120.10.30">
    <property type="entry name" value="TolB, C-terminal domain"/>
    <property type="match status" value="1"/>
</dbReference>
<keyword evidence="1" id="KW-0813">Transport</keyword>
<dbReference type="InterPro" id="IPR013428">
    <property type="entry name" value="Membrane-bound_put_N"/>
</dbReference>
<dbReference type="InterPro" id="IPR013830">
    <property type="entry name" value="SGNH_hydro"/>
</dbReference>
<dbReference type="Gene3D" id="1.10.760.10">
    <property type="entry name" value="Cytochrome c-like domain"/>
    <property type="match status" value="1"/>
</dbReference>
<dbReference type="NCBIfam" id="TIGR02603">
    <property type="entry name" value="CxxCH_TIGR02603"/>
    <property type="match status" value="1"/>
</dbReference>
<feature type="signal peptide" evidence="9">
    <location>
        <begin position="1"/>
        <end position="44"/>
    </location>
</feature>
<dbReference type="SUPFAM" id="SSF49503">
    <property type="entry name" value="Cupredoxins"/>
    <property type="match status" value="1"/>
</dbReference>
<dbReference type="NCBIfam" id="TIGR02604">
    <property type="entry name" value="Piru_Ver_Nterm"/>
    <property type="match status" value="1"/>
</dbReference>
<dbReference type="CDD" id="cd01834">
    <property type="entry name" value="SGNH_hydrolase_like_2"/>
    <property type="match status" value="1"/>
</dbReference>
<evidence type="ECO:0000256" key="2">
    <source>
        <dbReference type="ARBA" id="ARBA00022617"/>
    </source>
</evidence>
<keyword evidence="4" id="KW-0249">Electron transport</keyword>
<keyword evidence="12" id="KW-1185">Reference proteome</keyword>
<dbReference type="InterPro" id="IPR036514">
    <property type="entry name" value="SGNH_hydro_sf"/>
</dbReference>
<evidence type="ECO:0000256" key="1">
    <source>
        <dbReference type="ARBA" id="ARBA00022448"/>
    </source>
</evidence>
<keyword evidence="2 7" id="KW-0349">Heme</keyword>
<dbReference type="EMBL" id="CP036432">
    <property type="protein sequence ID" value="QDV88365.1"/>
    <property type="molecule type" value="Genomic_DNA"/>
</dbReference>
<reference evidence="11 12" key="1">
    <citation type="submission" date="2019-02" db="EMBL/GenBank/DDBJ databases">
        <title>Deep-cultivation of Planctomycetes and their phenomic and genomic characterization uncovers novel biology.</title>
        <authorList>
            <person name="Wiegand S."/>
            <person name="Jogler M."/>
            <person name="Boedeker C."/>
            <person name="Pinto D."/>
            <person name="Vollmers J."/>
            <person name="Rivas-Marin E."/>
            <person name="Kohn T."/>
            <person name="Peeters S.H."/>
            <person name="Heuer A."/>
            <person name="Rast P."/>
            <person name="Oberbeckmann S."/>
            <person name="Bunk B."/>
            <person name="Jeske O."/>
            <person name="Meyerdierks A."/>
            <person name="Storesund J.E."/>
            <person name="Kallscheuer N."/>
            <person name="Luecker S."/>
            <person name="Lage O.M."/>
            <person name="Pohl T."/>
            <person name="Merkel B.J."/>
            <person name="Hornburger P."/>
            <person name="Mueller R.-W."/>
            <person name="Bruemmer F."/>
            <person name="Labrenz M."/>
            <person name="Spormann A.M."/>
            <person name="Op den Camp H."/>
            <person name="Overmann J."/>
            <person name="Amann R."/>
            <person name="Jetten M.S.M."/>
            <person name="Mascher T."/>
            <person name="Medema M.H."/>
            <person name="Devos D.P."/>
            <person name="Kaster A.-K."/>
            <person name="Ovreas L."/>
            <person name="Rohde M."/>
            <person name="Galperin M.Y."/>
            <person name="Jogler C."/>
        </authorList>
    </citation>
    <scope>NUCLEOTIDE SEQUENCE [LARGE SCALE GENOMIC DNA]</scope>
    <source>
        <strain evidence="11 12">TBK1r</strain>
    </source>
</reference>